<dbReference type="OrthoDB" id="70905at2157"/>
<proteinExistence type="predicted"/>
<dbReference type="eggNOG" id="arCOG06469">
    <property type="taxonomic scope" value="Archaea"/>
</dbReference>
<dbReference type="KEGG" id="mel:Metbo_1570"/>
<keyword evidence="2" id="KW-1185">Reference proteome</keyword>
<organism evidence="1 2">
    <name type="scientific">Methanobacterium lacus (strain AL-21)</name>
    <dbReference type="NCBI Taxonomy" id="877455"/>
    <lineage>
        <taxon>Archaea</taxon>
        <taxon>Methanobacteriati</taxon>
        <taxon>Methanobacteriota</taxon>
        <taxon>Methanomada group</taxon>
        <taxon>Methanobacteria</taxon>
        <taxon>Methanobacteriales</taxon>
        <taxon>Methanobacteriaceae</taxon>
        <taxon>Methanobacterium</taxon>
    </lineage>
</organism>
<dbReference type="GeneID" id="10278026"/>
<dbReference type="STRING" id="877455.Metbo_1570"/>
<evidence type="ECO:0000313" key="2">
    <source>
        <dbReference type="Proteomes" id="UP000007490"/>
    </source>
</evidence>
<sequence precursor="true">MKWGLKNISLVLGVLIVLAIVGVSGCTSSGNSTSDQPKINVTNLTVKSSGYGGYDINAVVVPNKDIGYLEMATVWYDSSGAIIEKSPLVWNINNVTAGQVYKVNGMDSLYDKGTPAKVDVYIFDSVFSGGDTSDAIYHATVNMTK</sequence>
<dbReference type="Proteomes" id="UP000007490">
    <property type="component" value="Chromosome"/>
</dbReference>
<reference evidence="2" key="1">
    <citation type="submission" date="2011-02" db="EMBL/GenBank/DDBJ databases">
        <title>Complete sequence of Methanobacterium sp. AL-21.</title>
        <authorList>
            <consortium name="US DOE Joint Genome Institute"/>
            <person name="Lucas S."/>
            <person name="Copeland A."/>
            <person name="Lapidus A."/>
            <person name="Cheng J.-F."/>
            <person name="Goodwin L."/>
            <person name="Pitluck S."/>
            <person name="Chertkov O."/>
            <person name="Detter J.C."/>
            <person name="Han C."/>
            <person name="Tapia R."/>
            <person name="Land M."/>
            <person name="Hauser L."/>
            <person name="Kyrpides N."/>
            <person name="Ivanova N."/>
            <person name="Mikhailova N."/>
            <person name="Pagani I."/>
            <person name="Cadillo-Quiroz H."/>
            <person name="Imachi H."/>
            <person name="Zinder S."/>
            <person name="Liu W."/>
            <person name="Woyke T."/>
        </authorList>
    </citation>
    <scope>NUCLEOTIDE SEQUENCE [LARGE SCALE GENOMIC DNA]</scope>
    <source>
        <strain evidence="2">AL-21</strain>
    </source>
</reference>
<evidence type="ECO:0008006" key="3">
    <source>
        <dbReference type="Google" id="ProtNLM"/>
    </source>
</evidence>
<reference evidence="1 2" key="2">
    <citation type="journal article" date="2014" name="Int. J. Syst. Evol. Microbiol.">
        <title>Methanobacterium paludis sp. nov. and a novel strain of Methanobacterium lacus isolated from northern peatlands.</title>
        <authorList>
            <person name="Cadillo-Quiroz H."/>
            <person name="Brauer S.L."/>
            <person name="Goodson N."/>
            <person name="Yavitt J.B."/>
            <person name="Zinder S.H."/>
        </authorList>
    </citation>
    <scope>NUCLEOTIDE SEQUENCE [LARGE SCALE GENOMIC DNA]</scope>
    <source>
        <strain evidence="1 2">AL-21</strain>
    </source>
</reference>
<dbReference type="AlphaFoldDB" id="F0T8W9"/>
<accession>F0T8W9</accession>
<evidence type="ECO:0000313" key="1">
    <source>
        <dbReference type="EMBL" id="ADZ09797.1"/>
    </source>
</evidence>
<dbReference type="PROSITE" id="PS51257">
    <property type="entry name" value="PROKAR_LIPOPROTEIN"/>
    <property type="match status" value="1"/>
</dbReference>
<protein>
    <recommendedName>
        <fullName evidence="3">DUF1616 domain-containing protein</fullName>
    </recommendedName>
</protein>
<dbReference type="RefSeq" id="WP_013645148.1">
    <property type="nucleotide sequence ID" value="NC_015216.1"/>
</dbReference>
<gene>
    <name evidence="1" type="ordered locus">Metbo_1570</name>
</gene>
<dbReference type="HOGENOM" id="CLU_1782509_0_0_2"/>
<name>F0T8W9_METLA</name>
<dbReference type="EMBL" id="CP002551">
    <property type="protein sequence ID" value="ADZ09797.1"/>
    <property type="molecule type" value="Genomic_DNA"/>
</dbReference>